<accession>A0A1J5PP39</accession>
<gene>
    <name evidence="2" type="primary">slt_18</name>
    <name evidence="2" type="ORF">GALL_450230</name>
</gene>
<evidence type="ECO:0000259" key="1">
    <source>
        <dbReference type="Pfam" id="PF01464"/>
    </source>
</evidence>
<dbReference type="InterPro" id="IPR023346">
    <property type="entry name" value="Lysozyme-like_dom_sf"/>
</dbReference>
<evidence type="ECO:0000313" key="2">
    <source>
        <dbReference type="EMBL" id="OIQ73342.1"/>
    </source>
</evidence>
<dbReference type="Pfam" id="PF01464">
    <property type="entry name" value="SLT"/>
    <property type="match status" value="1"/>
</dbReference>
<proteinExistence type="predicted"/>
<dbReference type="CDD" id="cd00254">
    <property type="entry name" value="LT-like"/>
    <property type="match status" value="1"/>
</dbReference>
<dbReference type="SUPFAM" id="SSF53955">
    <property type="entry name" value="Lysozyme-like"/>
    <property type="match status" value="1"/>
</dbReference>
<name>A0A1J5PP39_9ZZZZ</name>
<protein>
    <submittedName>
        <fullName evidence="2">Soluble lytic murein transglycosylase</fullName>
        <ecNumber evidence="2">4.2.2.-</ecNumber>
    </submittedName>
</protein>
<comment type="caution">
    <text evidence="2">The sequence shown here is derived from an EMBL/GenBank/DDBJ whole genome shotgun (WGS) entry which is preliminary data.</text>
</comment>
<dbReference type="AlphaFoldDB" id="A0A1J5PP39"/>
<dbReference type="EMBL" id="MLJW01002903">
    <property type="protein sequence ID" value="OIQ73342.1"/>
    <property type="molecule type" value="Genomic_DNA"/>
</dbReference>
<organism evidence="2">
    <name type="scientific">mine drainage metagenome</name>
    <dbReference type="NCBI Taxonomy" id="410659"/>
    <lineage>
        <taxon>unclassified sequences</taxon>
        <taxon>metagenomes</taxon>
        <taxon>ecological metagenomes</taxon>
    </lineage>
</organism>
<dbReference type="InterPro" id="IPR008258">
    <property type="entry name" value="Transglycosylase_SLT_dom_1"/>
</dbReference>
<keyword evidence="2" id="KW-0456">Lyase</keyword>
<feature type="domain" description="Transglycosylase SLT" evidence="1">
    <location>
        <begin position="32"/>
        <end position="119"/>
    </location>
</feature>
<dbReference type="GO" id="GO:0016829">
    <property type="term" value="F:lyase activity"/>
    <property type="evidence" value="ECO:0007669"/>
    <property type="project" value="UniProtKB-KW"/>
</dbReference>
<dbReference type="PANTHER" id="PTHR37423:SF2">
    <property type="entry name" value="MEMBRANE-BOUND LYTIC MUREIN TRANSGLYCOSYLASE C"/>
    <property type="match status" value="1"/>
</dbReference>
<dbReference type="PANTHER" id="PTHR37423">
    <property type="entry name" value="SOLUBLE LYTIC MUREIN TRANSGLYCOSYLASE-RELATED"/>
    <property type="match status" value="1"/>
</dbReference>
<sequence length="147" mass="15254">MGSAQVESMIVQVGLKYAGDPALRTAGLSVAGWLSLFRACVETESAFNPGAVSNKGAIGLGQLMPATAATLGVDPHDPTQNLDGAARYLIAQLGRFQRVDLALAAYNAGPQAIDQYHGIPPFAETTAYVKRVLALYGSTDSPSETSG</sequence>
<dbReference type="EC" id="4.2.2.-" evidence="2"/>
<dbReference type="Gene3D" id="1.10.530.10">
    <property type="match status" value="1"/>
</dbReference>
<reference evidence="2" key="1">
    <citation type="submission" date="2016-10" db="EMBL/GenBank/DDBJ databases">
        <title>Sequence of Gallionella enrichment culture.</title>
        <authorList>
            <person name="Poehlein A."/>
            <person name="Muehling M."/>
            <person name="Daniel R."/>
        </authorList>
    </citation>
    <scope>NUCLEOTIDE SEQUENCE</scope>
</reference>